<protein>
    <submittedName>
        <fullName evidence="3">Isonitrile hydratase-like protein xanA</fullName>
    </submittedName>
</protein>
<reference evidence="3" key="1">
    <citation type="submission" date="2021-12" db="EMBL/GenBank/DDBJ databases">
        <authorList>
            <person name="Zaccaron A."/>
            <person name="Stergiopoulos I."/>
        </authorList>
    </citation>
    <scope>NUCLEOTIDE SEQUENCE</scope>
    <source>
        <strain evidence="3">Race5_Kim</strain>
    </source>
</reference>
<dbReference type="OrthoDB" id="543156at2759"/>
<dbReference type="Gene3D" id="3.40.50.880">
    <property type="match status" value="1"/>
</dbReference>
<sequence>MHTPDDPRETVNLVVFSRSCPAEGSRAKVPPSVVKTWLLLKTRGAFFSFFLLSLFLSSHFETSPDLLHLPSYHTGKMSAITEEPEGYVEPLKVLITMHDKCDTLDVTGPLEVFSSAQHDPKNPESKAFRTIFAGPDEHVITQQGAQLRAHMSYDDAMKRLSEIDVLVIAGGNHDAIIKQKAQPLQLIKAFSDLQKKNPAKERTLMTVCTGALFAGEVGILSGLTATTHPDYVTKFEIICSNAAQRDMADRVDVVEERYVVNNLRFDLGENEDENPYILDRKQMKENKRRKSSAGAISPIAENGGPTNGFPNGRRPSSARKGSISLKMSNNRRESVLKRANLRLGGLRVLTTSGVTSGIDGSLYLVGALVSEEAADEVARKMCYTWKKGMVVDGIDV</sequence>
<keyword evidence="4" id="KW-1185">Reference proteome</keyword>
<reference evidence="3" key="2">
    <citation type="journal article" date="2022" name="Microb. Genom.">
        <title>A chromosome-scale genome assembly of the tomato pathogen Cladosporium fulvum reveals a compartmentalized genome architecture and the presence of a dispensable chromosome.</title>
        <authorList>
            <person name="Zaccaron A.Z."/>
            <person name="Chen L.H."/>
            <person name="Samaras A."/>
            <person name="Stergiopoulos I."/>
        </authorList>
    </citation>
    <scope>NUCLEOTIDE SEQUENCE</scope>
    <source>
        <strain evidence="3">Race5_Kim</strain>
    </source>
</reference>
<dbReference type="Pfam" id="PF01965">
    <property type="entry name" value="DJ-1_PfpI"/>
    <property type="match status" value="1"/>
</dbReference>
<dbReference type="InterPro" id="IPR052158">
    <property type="entry name" value="INH-QAR"/>
</dbReference>
<dbReference type="GeneID" id="71987196"/>
<accession>A0A9Q8PAL3</accession>
<feature type="region of interest" description="Disordered" evidence="1">
    <location>
        <begin position="283"/>
        <end position="322"/>
    </location>
</feature>
<gene>
    <name evidence="3" type="ORF">CLAFUR5_07318</name>
</gene>
<dbReference type="SUPFAM" id="SSF52317">
    <property type="entry name" value="Class I glutamine amidotransferase-like"/>
    <property type="match status" value="1"/>
</dbReference>
<dbReference type="InterPro" id="IPR002818">
    <property type="entry name" value="DJ-1/PfpI"/>
</dbReference>
<proteinExistence type="predicted"/>
<dbReference type="EMBL" id="CP090168">
    <property type="protein sequence ID" value="UJO18943.1"/>
    <property type="molecule type" value="Genomic_DNA"/>
</dbReference>
<feature type="domain" description="DJ-1/PfpI" evidence="2">
    <location>
        <begin position="92"/>
        <end position="254"/>
    </location>
</feature>
<dbReference type="Proteomes" id="UP000756132">
    <property type="component" value="Chromosome 6"/>
</dbReference>
<evidence type="ECO:0000259" key="2">
    <source>
        <dbReference type="Pfam" id="PF01965"/>
    </source>
</evidence>
<organism evidence="3 4">
    <name type="scientific">Passalora fulva</name>
    <name type="common">Tomato leaf mold</name>
    <name type="synonym">Cladosporium fulvum</name>
    <dbReference type="NCBI Taxonomy" id="5499"/>
    <lineage>
        <taxon>Eukaryota</taxon>
        <taxon>Fungi</taxon>
        <taxon>Dikarya</taxon>
        <taxon>Ascomycota</taxon>
        <taxon>Pezizomycotina</taxon>
        <taxon>Dothideomycetes</taxon>
        <taxon>Dothideomycetidae</taxon>
        <taxon>Mycosphaerellales</taxon>
        <taxon>Mycosphaerellaceae</taxon>
        <taxon>Fulvia</taxon>
    </lineage>
</organism>
<evidence type="ECO:0000313" key="3">
    <source>
        <dbReference type="EMBL" id="UJO18943.1"/>
    </source>
</evidence>
<dbReference type="KEGG" id="ffu:CLAFUR5_07318"/>
<dbReference type="AlphaFoldDB" id="A0A9Q8PAL3"/>
<name>A0A9Q8PAL3_PASFU</name>
<dbReference type="RefSeq" id="XP_047763309.1">
    <property type="nucleotide sequence ID" value="XM_047906466.1"/>
</dbReference>
<dbReference type="PANTHER" id="PTHR43130">
    <property type="entry name" value="ARAC-FAMILY TRANSCRIPTIONAL REGULATOR"/>
    <property type="match status" value="1"/>
</dbReference>
<evidence type="ECO:0000313" key="4">
    <source>
        <dbReference type="Proteomes" id="UP000756132"/>
    </source>
</evidence>
<evidence type="ECO:0000256" key="1">
    <source>
        <dbReference type="SAM" id="MobiDB-lite"/>
    </source>
</evidence>
<dbReference type="InterPro" id="IPR029062">
    <property type="entry name" value="Class_I_gatase-like"/>
</dbReference>
<dbReference type="PANTHER" id="PTHR43130:SF3">
    <property type="entry name" value="HTH-TYPE TRANSCRIPTIONAL REGULATOR RV1931C"/>
    <property type="match status" value="1"/>
</dbReference>